<comment type="similarity">
    <text evidence="1">Belongs to the myoviridae tail sheath protein family.</text>
</comment>
<sequence>MSNYKTPGVYVEEINVFPPSVAQVETAVPVFIGYTEKGPQKPKKIKSLVDYEVLYGGPSKELPKFVIDGSGNVSGNIPSQPQYKLYYALQLYFANGGGPCYIASAANYQDPVNIDETLLSKALGEVKKEDEPTIILFPDAPGKTDLYKTALKQCANLGDRFVICDLEPINDPTDPAGQSAVPFRNNIGTSNLMYGAAYYPNLKTSLIHTTPENTIEVDNNGTDMILRHTEAEIIDNPALENQSLFHVNNGDSRSKYYDIKKRIAYATLEMPPSAAIAGVYANTDGTRGVWKAPANVSLNRVKEPTVFLEDSDQDGLNISDTGKSINAIRFFTGKGTLVWGARTLDGNSNEWKYISVRRFFNMVEESVKKSTERFVFEPNDANTWVKVKAMIENFLTLQWRAGALMGSKPEQAFFVKVGLGQTMTPDDVFNGRMIVEIGMAVVRPAEFIILRFSHKMLES</sequence>
<dbReference type="RefSeq" id="WP_240099958.1">
    <property type="nucleotide sequence ID" value="NZ_JAJSON010000025.1"/>
</dbReference>
<dbReference type="Gene3D" id="3.40.50.11780">
    <property type="match status" value="1"/>
</dbReference>
<dbReference type="InterPro" id="IPR052042">
    <property type="entry name" value="Tail_sheath_structural"/>
</dbReference>
<comment type="caution">
    <text evidence="3">The sequence shown here is derived from an EMBL/GenBank/DDBJ whole genome shotgun (WGS) entry which is preliminary data.</text>
</comment>
<dbReference type="PANTHER" id="PTHR35861:SF1">
    <property type="entry name" value="PHAGE TAIL SHEATH PROTEIN"/>
    <property type="match status" value="1"/>
</dbReference>
<dbReference type="PANTHER" id="PTHR35861">
    <property type="match status" value="1"/>
</dbReference>
<proteinExistence type="inferred from homology"/>
<dbReference type="EMBL" id="JAJSON010000025">
    <property type="protein sequence ID" value="MCG9972593.1"/>
    <property type="molecule type" value="Genomic_DNA"/>
</dbReference>
<name>A0A9X1UYG0_9FLAO</name>
<accession>A0A9X1UYG0</accession>
<feature type="domain" description="Tail sheath protein C-terminal" evidence="2">
    <location>
        <begin position="348"/>
        <end position="452"/>
    </location>
</feature>
<gene>
    <name evidence="3" type="ORF">LU635_13175</name>
</gene>
<dbReference type="InterPro" id="IPR020287">
    <property type="entry name" value="Tail_sheath_C"/>
</dbReference>
<dbReference type="AlphaFoldDB" id="A0A9X1UYG0"/>
<organism evidence="3 4">
    <name type="scientific">Christiangramia crocea</name>
    <dbReference type="NCBI Taxonomy" id="2904124"/>
    <lineage>
        <taxon>Bacteria</taxon>
        <taxon>Pseudomonadati</taxon>
        <taxon>Bacteroidota</taxon>
        <taxon>Flavobacteriia</taxon>
        <taxon>Flavobacteriales</taxon>
        <taxon>Flavobacteriaceae</taxon>
        <taxon>Christiangramia</taxon>
    </lineage>
</organism>
<protein>
    <submittedName>
        <fullName evidence="3">Phage tail sheath family protein</fullName>
    </submittedName>
</protein>
<evidence type="ECO:0000259" key="2">
    <source>
        <dbReference type="Pfam" id="PF17482"/>
    </source>
</evidence>
<dbReference type="Pfam" id="PF17482">
    <property type="entry name" value="Phage_sheath_1C"/>
    <property type="match status" value="1"/>
</dbReference>
<evidence type="ECO:0000313" key="3">
    <source>
        <dbReference type="EMBL" id="MCG9972593.1"/>
    </source>
</evidence>
<evidence type="ECO:0000256" key="1">
    <source>
        <dbReference type="ARBA" id="ARBA00008005"/>
    </source>
</evidence>
<dbReference type="Proteomes" id="UP001139344">
    <property type="component" value="Unassembled WGS sequence"/>
</dbReference>
<reference evidence="3" key="1">
    <citation type="submission" date="2021-12" db="EMBL/GenBank/DDBJ databases">
        <title>Description of Gramella crocea sp. nov., a new bacterium isolated from activated sludge.</title>
        <authorList>
            <person name="Zhang X."/>
        </authorList>
    </citation>
    <scope>NUCLEOTIDE SEQUENCE</scope>
    <source>
        <strain evidence="3">YB25</strain>
    </source>
</reference>
<evidence type="ECO:0000313" key="4">
    <source>
        <dbReference type="Proteomes" id="UP001139344"/>
    </source>
</evidence>
<keyword evidence="4" id="KW-1185">Reference proteome</keyword>